<proteinExistence type="inferred from homology"/>
<name>A0AAW1PWJ1_9CHLO</name>
<feature type="transmembrane region" description="Helical" evidence="10">
    <location>
        <begin position="370"/>
        <end position="390"/>
    </location>
</feature>
<evidence type="ECO:0000256" key="7">
    <source>
        <dbReference type="ARBA" id="ARBA00022989"/>
    </source>
</evidence>
<evidence type="ECO:0000256" key="9">
    <source>
        <dbReference type="RuleBase" id="RU003346"/>
    </source>
</evidence>
<dbReference type="EMBL" id="JALJOQ010000003">
    <property type="protein sequence ID" value="KAK9813801.1"/>
    <property type="molecule type" value="Genomic_DNA"/>
</dbReference>
<feature type="transmembrane region" description="Helical" evidence="10">
    <location>
        <begin position="222"/>
        <end position="243"/>
    </location>
</feature>
<accession>A0AAW1PWJ1</accession>
<keyword evidence="6" id="KW-0769">Symport</keyword>
<evidence type="ECO:0000256" key="1">
    <source>
        <dbReference type="ARBA" id="ARBA00004141"/>
    </source>
</evidence>
<dbReference type="SUPFAM" id="SSF103473">
    <property type="entry name" value="MFS general substrate transporter"/>
    <property type="match status" value="1"/>
</dbReference>
<evidence type="ECO:0000256" key="10">
    <source>
        <dbReference type="SAM" id="Phobius"/>
    </source>
</evidence>
<evidence type="ECO:0000256" key="5">
    <source>
        <dbReference type="ARBA" id="ARBA00022692"/>
    </source>
</evidence>
<feature type="transmembrane region" description="Helical" evidence="10">
    <location>
        <begin position="103"/>
        <end position="123"/>
    </location>
</feature>
<evidence type="ECO:0000256" key="6">
    <source>
        <dbReference type="ARBA" id="ARBA00022847"/>
    </source>
</evidence>
<organism evidence="12 13">
    <name type="scientific">Symbiochloris irregularis</name>
    <dbReference type="NCBI Taxonomy" id="706552"/>
    <lineage>
        <taxon>Eukaryota</taxon>
        <taxon>Viridiplantae</taxon>
        <taxon>Chlorophyta</taxon>
        <taxon>core chlorophytes</taxon>
        <taxon>Trebouxiophyceae</taxon>
        <taxon>Trebouxiales</taxon>
        <taxon>Trebouxiaceae</taxon>
        <taxon>Symbiochloris</taxon>
    </lineage>
</organism>
<dbReference type="NCBIfam" id="TIGR00879">
    <property type="entry name" value="SP"/>
    <property type="match status" value="1"/>
</dbReference>
<evidence type="ECO:0000313" key="12">
    <source>
        <dbReference type="EMBL" id="KAK9813801.1"/>
    </source>
</evidence>
<evidence type="ECO:0000256" key="3">
    <source>
        <dbReference type="ARBA" id="ARBA00022448"/>
    </source>
</evidence>
<dbReference type="PROSITE" id="PS50850">
    <property type="entry name" value="MFS"/>
    <property type="match status" value="1"/>
</dbReference>
<dbReference type="FunFam" id="1.20.1250.20:FF:000002">
    <property type="entry name" value="Sugar transport protein 13"/>
    <property type="match status" value="1"/>
</dbReference>
<comment type="similarity">
    <text evidence="2 9">Belongs to the major facilitator superfamily. Sugar transporter (TC 2.A.1.1) family.</text>
</comment>
<evidence type="ECO:0000256" key="8">
    <source>
        <dbReference type="ARBA" id="ARBA00023136"/>
    </source>
</evidence>
<comment type="subcellular location">
    <subcellularLocation>
        <location evidence="1">Membrane</location>
        <topology evidence="1">Multi-pass membrane protein</topology>
    </subcellularLocation>
</comment>
<keyword evidence="7 10" id="KW-1133">Transmembrane helix</keyword>
<dbReference type="GO" id="GO:0016020">
    <property type="term" value="C:membrane"/>
    <property type="evidence" value="ECO:0007669"/>
    <property type="project" value="UniProtKB-SubCell"/>
</dbReference>
<feature type="transmembrane region" description="Helical" evidence="10">
    <location>
        <begin position="20"/>
        <end position="38"/>
    </location>
</feature>
<dbReference type="InterPro" id="IPR045262">
    <property type="entry name" value="STP/PLT_plant"/>
</dbReference>
<feature type="transmembrane region" description="Helical" evidence="10">
    <location>
        <begin position="135"/>
        <end position="153"/>
    </location>
</feature>
<keyword evidence="8 10" id="KW-0472">Membrane</keyword>
<sequence length="596" mass="64460">MAGGPVVGGLNKRYNGRSTFYIYFVVILGACAGLLLGYDNGVIGGVTAMADFQLKFFEDTLYAHNHPAEYLAMNPGQGVEAAQQAQLADQEAASPYCKYDDQILQLVVSSLYLAAAATSVFAAHWARKFGRKPMLFISGVLFCVGAGLQGGAVDVGMLVAGRVVLGLGVGIASLVGPVYNAEMAPAHLRGAMNVLFQLAVTIGILAAGLINYGCEHLHPWGWRLSLALAAVPGALIALGGIVLPDSPVSYIERGHMEKAHKVLVRIRGVDNVDEEFQDIIEAARLSSQIKHPWRNLFKSQYRPQLIISLLFMLFQQFTGINAIIFYAPILFSSIGSSDTTSLINTVIIGAVNVLATLVAVFLVDRLGRKFLLIQGGVQMIIAEIVVGVTLKKEFEKASSSRLANIAAGLVSADSPLVVPDAVAIGVLVVICVFIAGFAWSWGPIGWLYPTEIQPLETRTAGASINTASNMIFTFVIGQSFVTMLCSMEWGVFLFFAGFVITMTLWTIFLLPETKGKDLENTFRTFQTHPFWSKFSRVNDIHHNELPRISEEGANPKQADAPMAEEMPNPKVINQAFLLMLTKLSKAISAWVSLGQA</sequence>
<dbReference type="InterPro" id="IPR044778">
    <property type="entry name" value="MFS_STP/MST-like_plant"/>
</dbReference>
<dbReference type="PANTHER" id="PTHR23500:SF357">
    <property type="entry name" value="IP12678P"/>
    <property type="match status" value="1"/>
</dbReference>
<dbReference type="InterPro" id="IPR003663">
    <property type="entry name" value="Sugar/inositol_transpt"/>
</dbReference>
<reference evidence="12 13" key="1">
    <citation type="journal article" date="2024" name="Nat. Commun.">
        <title>Phylogenomics reveals the evolutionary origins of lichenization in chlorophyte algae.</title>
        <authorList>
            <person name="Puginier C."/>
            <person name="Libourel C."/>
            <person name="Otte J."/>
            <person name="Skaloud P."/>
            <person name="Haon M."/>
            <person name="Grisel S."/>
            <person name="Petersen M."/>
            <person name="Berrin J.G."/>
            <person name="Delaux P.M."/>
            <person name="Dal Grande F."/>
            <person name="Keller J."/>
        </authorList>
    </citation>
    <scope>NUCLEOTIDE SEQUENCE [LARGE SCALE GENOMIC DNA]</scope>
    <source>
        <strain evidence="12 13">SAG 2036</strain>
    </source>
</reference>
<keyword evidence="5 10" id="KW-0812">Transmembrane</keyword>
<dbReference type="InterPro" id="IPR005829">
    <property type="entry name" value="Sugar_transporter_CS"/>
</dbReference>
<dbReference type="GO" id="GO:0015145">
    <property type="term" value="F:monosaccharide transmembrane transporter activity"/>
    <property type="evidence" value="ECO:0007669"/>
    <property type="project" value="InterPro"/>
</dbReference>
<feature type="domain" description="Major facilitator superfamily (MFS) profile" evidence="11">
    <location>
        <begin position="25"/>
        <end position="514"/>
    </location>
</feature>
<dbReference type="PRINTS" id="PR00171">
    <property type="entry name" value="SUGRTRNSPORT"/>
</dbReference>
<dbReference type="PANTHER" id="PTHR23500">
    <property type="entry name" value="SOLUTE CARRIER FAMILY 2, FACILITATED GLUCOSE TRANSPORTER"/>
    <property type="match status" value="1"/>
</dbReference>
<keyword evidence="3 9" id="KW-0813">Transport</keyword>
<dbReference type="InterPro" id="IPR020846">
    <property type="entry name" value="MFS_dom"/>
</dbReference>
<dbReference type="CDD" id="cd17361">
    <property type="entry name" value="MFS_STP"/>
    <property type="match status" value="1"/>
</dbReference>
<dbReference type="PROSITE" id="PS00216">
    <property type="entry name" value="SUGAR_TRANSPORT_1"/>
    <property type="match status" value="1"/>
</dbReference>
<dbReference type="InterPro" id="IPR036259">
    <property type="entry name" value="MFS_trans_sf"/>
</dbReference>
<keyword evidence="13" id="KW-1185">Reference proteome</keyword>
<feature type="transmembrane region" description="Helical" evidence="10">
    <location>
        <begin position="489"/>
        <end position="510"/>
    </location>
</feature>
<feature type="transmembrane region" description="Helical" evidence="10">
    <location>
        <begin position="159"/>
        <end position="179"/>
    </location>
</feature>
<dbReference type="AlphaFoldDB" id="A0AAW1PWJ1"/>
<evidence type="ECO:0000313" key="13">
    <source>
        <dbReference type="Proteomes" id="UP001465755"/>
    </source>
</evidence>
<dbReference type="Gene3D" id="1.20.1250.20">
    <property type="entry name" value="MFS general substrate transporter like domains"/>
    <property type="match status" value="1"/>
</dbReference>
<feature type="transmembrane region" description="Helical" evidence="10">
    <location>
        <begin position="191"/>
        <end position="210"/>
    </location>
</feature>
<comment type="caution">
    <text evidence="12">The sequence shown here is derived from an EMBL/GenBank/DDBJ whole genome shotgun (WGS) entry which is preliminary data.</text>
</comment>
<evidence type="ECO:0000256" key="4">
    <source>
        <dbReference type="ARBA" id="ARBA00022597"/>
    </source>
</evidence>
<protein>
    <recommendedName>
        <fullName evidence="11">Major facilitator superfamily (MFS) profile domain-containing protein</fullName>
    </recommendedName>
</protein>
<feature type="transmembrane region" description="Helical" evidence="10">
    <location>
        <begin position="421"/>
        <end position="441"/>
    </location>
</feature>
<keyword evidence="4" id="KW-0762">Sugar transport</keyword>
<gene>
    <name evidence="12" type="ORF">WJX73_010313</name>
</gene>
<dbReference type="Pfam" id="PF00083">
    <property type="entry name" value="Sugar_tr"/>
    <property type="match status" value="1"/>
</dbReference>
<feature type="transmembrane region" description="Helical" evidence="10">
    <location>
        <begin position="462"/>
        <end position="483"/>
    </location>
</feature>
<evidence type="ECO:0000256" key="2">
    <source>
        <dbReference type="ARBA" id="ARBA00010992"/>
    </source>
</evidence>
<dbReference type="Proteomes" id="UP001465755">
    <property type="component" value="Unassembled WGS sequence"/>
</dbReference>
<evidence type="ECO:0000259" key="11">
    <source>
        <dbReference type="PROSITE" id="PS50850"/>
    </source>
</evidence>
<feature type="transmembrane region" description="Helical" evidence="10">
    <location>
        <begin position="341"/>
        <end position="363"/>
    </location>
</feature>
<dbReference type="GO" id="GO:0015293">
    <property type="term" value="F:symporter activity"/>
    <property type="evidence" value="ECO:0007669"/>
    <property type="project" value="UniProtKB-KW"/>
</dbReference>
<dbReference type="PROSITE" id="PS00217">
    <property type="entry name" value="SUGAR_TRANSPORT_2"/>
    <property type="match status" value="1"/>
</dbReference>
<feature type="transmembrane region" description="Helical" evidence="10">
    <location>
        <begin position="305"/>
        <end position="329"/>
    </location>
</feature>
<dbReference type="InterPro" id="IPR005828">
    <property type="entry name" value="MFS_sugar_transport-like"/>
</dbReference>